<dbReference type="SUPFAM" id="SSF46894">
    <property type="entry name" value="C-terminal effector domain of the bipartite response regulators"/>
    <property type="match status" value="1"/>
</dbReference>
<dbReference type="PROSITE" id="PS51755">
    <property type="entry name" value="OMPR_PHOB"/>
    <property type="match status" value="1"/>
</dbReference>
<dbReference type="SMART" id="SM00862">
    <property type="entry name" value="Trans_reg_C"/>
    <property type="match status" value="1"/>
</dbReference>
<evidence type="ECO:0000256" key="6">
    <source>
        <dbReference type="PROSITE-ProRule" id="PRU01091"/>
    </source>
</evidence>
<organism evidence="9 10">
    <name type="scientific">Streptomyces pseudovenezuelae</name>
    <dbReference type="NCBI Taxonomy" id="67350"/>
    <lineage>
        <taxon>Bacteria</taxon>
        <taxon>Bacillati</taxon>
        <taxon>Actinomycetota</taxon>
        <taxon>Actinomycetes</taxon>
        <taxon>Kitasatosporales</taxon>
        <taxon>Streptomycetaceae</taxon>
        <taxon>Streptomyces</taxon>
        <taxon>Streptomyces aurantiacus group</taxon>
    </lineage>
</organism>
<dbReference type="InterPro" id="IPR036388">
    <property type="entry name" value="WH-like_DNA-bd_sf"/>
</dbReference>
<dbReference type="InterPro" id="IPR041664">
    <property type="entry name" value="AAA_16"/>
</dbReference>
<keyword evidence="5" id="KW-0804">Transcription</keyword>
<gene>
    <name evidence="9" type="ORF">M2283_005444</name>
</gene>
<evidence type="ECO:0000256" key="1">
    <source>
        <dbReference type="ARBA" id="ARBA00005820"/>
    </source>
</evidence>
<evidence type="ECO:0000256" key="3">
    <source>
        <dbReference type="ARBA" id="ARBA00023015"/>
    </source>
</evidence>
<proteinExistence type="inferred from homology"/>
<evidence type="ECO:0000313" key="9">
    <source>
        <dbReference type="EMBL" id="MDH6218112.1"/>
    </source>
</evidence>
<dbReference type="GO" id="GO:0003677">
    <property type="term" value="F:DNA binding"/>
    <property type="evidence" value="ECO:0007669"/>
    <property type="project" value="UniProtKB-KW"/>
</dbReference>
<dbReference type="Gene3D" id="1.25.40.10">
    <property type="entry name" value="Tetratricopeptide repeat domain"/>
    <property type="match status" value="1"/>
</dbReference>
<feature type="DNA-binding region" description="OmpR/PhoB-type" evidence="6">
    <location>
        <begin position="2"/>
        <end position="106"/>
    </location>
</feature>
<dbReference type="EMBL" id="JARXVH010000008">
    <property type="protein sequence ID" value="MDH6218112.1"/>
    <property type="molecule type" value="Genomic_DNA"/>
</dbReference>
<evidence type="ECO:0000313" key="10">
    <source>
        <dbReference type="Proteomes" id="UP001160499"/>
    </source>
</evidence>
<reference evidence="9 10" key="1">
    <citation type="submission" date="2023-04" db="EMBL/GenBank/DDBJ databases">
        <title>Forest soil microbial communities from Buena Vista Peninsula, Colon Province, Panama.</title>
        <authorList>
            <person name="Bouskill N."/>
        </authorList>
    </citation>
    <scope>NUCLEOTIDE SEQUENCE [LARGE SCALE GENOMIC DNA]</scope>
    <source>
        <strain evidence="9 10">GGS1</strain>
    </source>
</reference>
<name>A0ABT6LPD3_9ACTN</name>
<sequence>MARVDSRGVLRIRVLGSPGADLGGNPVPLGAPQQRAVLSLLVVARGSTVPVERMADALWRGTPPAKAVVSLHTYVSNLRRSLEPGRLPRTPATVLVTAPPGYALRLPADAVDAWRFEAGVARARHAPAEEARELLAEALGWWQGPAFAEHADEDWAAAEVARLTELRAEARELSVAADLRTGHAAEAAPAAEVLVRESPLREEGWRLLALAQWTCGRQADALAAVRRAASVLREELGCDPGPALAEVERAVLLGRADVLRGLVEAGAGAGAGRLSPVSVRGGGTGWPGGSGSSADGGASGGGTLASAPGDGSGSGLGTRGLASAHGSGSGLVVPISAHASGSAFRPTEGVFAPAPVPALAAPGSSLVPSKAIPGGLPAPSRSITMPSVEAARTGHDLFVGRERELRALGAVVQAARPRGGVVLVSGEAGAGKSALLNQFAGRLQADGWRVVVGRCPEDEGTPPAWAWVEALGALARDVPPSRPEELAVLLREPQDGAAASRDEATAGRFRTHRAFAAWLRDAAGAGPLAVVLEDLHRADGETLALLEAAAGVTGVPLLTVTSHRPAEVGEDLLKTLASLAPRAPHRITLTGLSPTDIATVVGSVCGGTVDASTVTALAERTGGNPFYVLESARLLASEGALVAVSEVPQGVRDVLRRRLAMLPAGARSTLQLAAVVGLEADVALLIDACDTGANGGTAGTGGLDEEAVLDGLDAALAADLLAEPGPGRVRFVHALVRDTVYTDLSGVRRARLHARIAQALSRHRPDDLAALAHHFARSGTAAHAPLAVDYALWAAESAERRYAYDVAVDLIQQAIDVHTATGVTGGVDTELDRTVGLLVRLLGAQVRAGATDAALHTRRRAVDLAERADRGDLVAAVYGAWTEPSPWRSRLEGFYDRTALARLERLTSDPALDDPTRARVLQVLVEAAAAVDAPRALDAAHTQLSLARANGEPRLLAAALMTSAKLLPHEAHGTTRTPLVAELRRLAEDHDLPAYRWTCEHLDAMTAGTRNDPAAVRRHTERGLALAHRYGMLWAQGLNAATTAMLATVAGHFDAAEAWYAEADGLGRRVGARHATRLRTLGLITIRLARGRTAEIEPLMREVYEAVGAPVGVALALALAHVGRLDEAREVQRPDAIVTDHLYGIDLDFRSQLAVLHGDLEEAAALVEHLLPLRNQLAGAAGAAYATRPLAHALADLYRLLGEDRAAAEHYALAERTARAWSSTHLTANARRAAEELAAAQGRRRTFAT</sequence>
<evidence type="ECO:0000256" key="4">
    <source>
        <dbReference type="ARBA" id="ARBA00023125"/>
    </source>
</evidence>
<keyword evidence="10" id="KW-1185">Reference proteome</keyword>
<evidence type="ECO:0000256" key="5">
    <source>
        <dbReference type="ARBA" id="ARBA00023163"/>
    </source>
</evidence>
<keyword evidence="2" id="KW-0902">Two-component regulatory system</keyword>
<dbReference type="PANTHER" id="PTHR35807">
    <property type="entry name" value="TRANSCRIPTIONAL REGULATOR REDD-RELATED"/>
    <property type="match status" value="1"/>
</dbReference>
<dbReference type="Pfam" id="PF03704">
    <property type="entry name" value="BTAD"/>
    <property type="match status" value="1"/>
</dbReference>
<feature type="region of interest" description="Disordered" evidence="7">
    <location>
        <begin position="273"/>
        <end position="323"/>
    </location>
</feature>
<dbReference type="InterPro" id="IPR016032">
    <property type="entry name" value="Sig_transdc_resp-reg_C-effctor"/>
</dbReference>
<dbReference type="Gene3D" id="3.40.50.300">
    <property type="entry name" value="P-loop containing nucleotide triphosphate hydrolases"/>
    <property type="match status" value="1"/>
</dbReference>
<feature type="compositionally biased region" description="Gly residues" evidence="7">
    <location>
        <begin position="280"/>
        <end position="291"/>
    </location>
</feature>
<dbReference type="InterPro" id="IPR003593">
    <property type="entry name" value="AAA+_ATPase"/>
</dbReference>
<dbReference type="InterPro" id="IPR051677">
    <property type="entry name" value="AfsR-DnrI-RedD_regulator"/>
</dbReference>
<dbReference type="InterPro" id="IPR011990">
    <property type="entry name" value="TPR-like_helical_dom_sf"/>
</dbReference>
<keyword evidence="4 6" id="KW-0238">DNA-binding</keyword>
<evidence type="ECO:0000256" key="7">
    <source>
        <dbReference type="SAM" id="MobiDB-lite"/>
    </source>
</evidence>
<feature type="domain" description="OmpR/PhoB-type" evidence="8">
    <location>
        <begin position="2"/>
        <end position="106"/>
    </location>
</feature>
<dbReference type="SUPFAM" id="SSF48452">
    <property type="entry name" value="TPR-like"/>
    <property type="match status" value="1"/>
</dbReference>
<dbReference type="InterPro" id="IPR005158">
    <property type="entry name" value="BTAD"/>
</dbReference>
<protein>
    <submittedName>
        <fullName evidence="9">DNA-binding SARP family transcriptional activator</fullName>
    </submittedName>
</protein>
<dbReference type="InterPro" id="IPR027417">
    <property type="entry name" value="P-loop_NTPase"/>
</dbReference>
<dbReference type="Proteomes" id="UP001160499">
    <property type="component" value="Unassembled WGS sequence"/>
</dbReference>
<dbReference type="SMART" id="SM00382">
    <property type="entry name" value="AAA"/>
    <property type="match status" value="1"/>
</dbReference>
<dbReference type="InterPro" id="IPR001867">
    <property type="entry name" value="OmpR/PhoB-type_DNA-bd"/>
</dbReference>
<accession>A0ABT6LPD3</accession>
<keyword evidence="3" id="KW-0805">Transcription regulation</keyword>
<dbReference type="Pfam" id="PF13191">
    <property type="entry name" value="AAA_16"/>
    <property type="match status" value="1"/>
</dbReference>
<evidence type="ECO:0000259" key="8">
    <source>
        <dbReference type="PROSITE" id="PS51755"/>
    </source>
</evidence>
<dbReference type="Gene3D" id="1.10.10.10">
    <property type="entry name" value="Winged helix-like DNA-binding domain superfamily/Winged helix DNA-binding domain"/>
    <property type="match status" value="1"/>
</dbReference>
<evidence type="ECO:0000256" key="2">
    <source>
        <dbReference type="ARBA" id="ARBA00023012"/>
    </source>
</evidence>
<dbReference type="CDD" id="cd15831">
    <property type="entry name" value="BTAD"/>
    <property type="match status" value="1"/>
</dbReference>
<dbReference type="PANTHER" id="PTHR35807:SF1">
    <property type="entry name" value="TRANSCRIPTIONAL REGULATOR REDD"/>
    <property type="match status" value="1"/>
</dbReference>
<dbReference type="SUPFAM" id="SSF52540">
    <property type="entry name" value="P-loop containing nucleoside triphosphate hydrolases"/>
    <property type="match status" value="1"/>
</dbReference>
<comment type="similarity">
    <text evidence="1">Belongs to the AfsR/DnrI/RedD regulatory family.</text>
</comment>
<comment type="caution">
    <text evidence="9">The sequence shown here is derived from an EMBL/GenBank/DDBJ whole genome shotgun (WGS) entry which is preliminary data.</text>
</comment>
<dbReference type="SMART" id="SM01043">
    <property type="entry name" value="BTAD"/>
    <property type="match status" value="1"/>
</dbReference>